<keyword evidence="4" id="KW-1185">Reference proteome</keyword>
<dbReference type="RefSeq" id="WP_006825583.1">
    <property type="nucleotide sequence ID" value="NZ_AOIL01000030.1"/>
</dbReference>
<dbReference type="OrthoDB" id="178074at2157"/>
<name>M0A3K9_9EURY</name>
<dbReference type="PATRIC" id="fig|1230458.4.peg.1825"/>
<evidence type="ECO:0000256" key="1">
    <source>
        <dbReference type="SAM" id="MobiDB-lite"/>
    </source>
</evidence>
<feature type="transmembrane region" description="Helical" evidence="2">
    <location>
        <begin position="7"/>
        <end position="28"/>
    </location>
</feature>
<gene>
    <name evidence="3" type="ORF">C484_09109</name>
</gene>
<evidence type="ECO:0000313" key="3">
    <source>
        <dbReference type="EMBL" id="ELY92452.1"/>
    </source>
</evidence>
<evidence type="ECO:0000256" key="2">
    <source>
        <dbReference type="SAM" id="Phobius"/>
    </source>
</evidence>
<proteinExistence type="predicted"/>
<organism evidence="3 4">
    <name type="scientific">Natrialba taiwanensis DSM 12281</name>
    <dbReference type="NCBI Taxonomy" id="1230458"/>
    <lineage>
        <taxon>Archaea</taxon>
        <taxon>Methanobacteriati</taxon>
        <taxon>Methanobacteriota</taxon>
        <taxon>Stenosarchaea group</taxon>
        <taxon>Halobacteria</taxon>
        <taxon>Halobacteriales</taxon>
        <taxon>Natrialbaceae</taxon>
        <taxon>Natrialba</taxon>
    </lineage>
</organism>
<sequence>MVSRHWLYFGGFAITGLLLVGTGLLGLLDALSVIADGASYSEEFVVLAMLAEAREWVVVTLVLGLLAAAFLAATVVSVLRHASLPRSDRLVALVERLEYRYPILRQFDASQRVEPTTDDRKQRLKEQYVAGEISDDAFEREMAQLMDDDSSDANADANTNVNANANANVNANADAKMNSGSKPATAIDLEE</sequence>
<comment type="caution">
    <text evidence="3">The sequence shown here is derived from an EMBL/GenBank/DDBJ whole genome shotgun (WGS) entry which is preliminary data.</text>
</comment>
<keyword evidence="2" id="KW-0812">Transmembrane</keyword>
<keyword evidence="2" id="KW-0472">Membrane</keyword>
<feature type="compositionally biased region" description="Low complexity" evidence="1">
    <location>
        <begin position="152"/>
        <end position="175"/>
    </location>
</feature>
<reference evidence="3 4" key="1">
    <citation type="journal article" date="2014" name="PLoS Genet.">
        <title>Phylogenetically driven sequencing of extremely halophilic archaea reveals strategies for static and dynamic osmo-response.</title>
        <authorList>
            <person name="Becker E.A."/>
            <person name="Seitzer P.M."/>
            <person name="Tritt A."/>
            <person name="Larsen D."/>
            <person name="Krusor M."/>
            <person name="Yao A.I."/>
            <person name="Wu D."/>
            <person name="Madern D."/>
            <person name="Eisen J.A."/>
            <person name="Darling A.E."/>
            <person name="Facciotti M.T."/>
        </authorList>
    </citation>
    <scope>NUCLEOTIDE SEQUENCE [LARGE SCALE GENOMIC DNA]</scope>
    <source>
        <strain evidence="3 4">DSM 12281</strain>
    </source>
</reference>
<feature type="region of interest" description="Disordered" evidence="1">
    <location>
        <begin position="147"/>
        <end position="191"/>
    </location>
</feature>
<evidence type="ECO:0008006" key="5">
    <source>
        <dbReference type="Google" id="ProtNLM"/>
    </source>
</evidence>
<dbReference type="EMBL" id="AOIL01000030">
    <property type="protein sequence ID" value="ELY92452.1"/>
    <property type="molecule type" value="Genomic_DNA"/>
</dbReference>
<accession>M0A3K9</accession>
<dbReference type="Proteomes" id="UP000011648">
    <property type="component" value="Unassembled WGS sequence"/>
</dbReference>
<evidence type="ECO:0000313" key="4">
    <source>
        <dbReference type="Proteomes" id="UP000011648"/>
    </source>
</evidence>
<protein>
    <recommendedName>
        <fullName evidence="5">SHOCT domain-containing protein</fullName>
    </recommendedName>
</protein>
<keyword evidence="2" id="KW-1133">Transmembrane helix</keyword>
<feature type="transmembrane region" description="Helical" evidence="2">
    <location>
        <begin position="56"/>
        <end position="79"/>
    </location>
</feature>
<dbReference type="AlphaFoldDB" id="M0A3K9"/>